<keyword evidence="4" id="KW-0597">Phosphoprotein</keyword>
<feature type="transmembrane region" description="Helical" evidence="10">
    <location>
        <begin position="426"/>
        <end position="446"/>
    </location>
</feature>
<evidence type="ECO:0000313" key="13">
    <source>
        <dbReference type="EMBL" id="GHA17183.1"/>
    </source>
</evidence>
<dbReference type="InterPro" id="IPR005467">
    <property type="entry name" value="His_kinase_dom"/>
</dbReference>
<dbReference type="InterPro" id="IPR003594">
    <property type="entry name" value="HATPase_dom"/>
</dbReference>
<evidence type="ECO:0000256" key="6">
    <source>
        <dbReference type="ARBA" id="ARBA00022692"/>
    </source>
</evidence>
<evidence type="ECO:0000256" key="4">
    <source>
        <dbReference type="ARBA" id="ARBA00022553"/>
    </source>
</evidence>
<name>A0A918RYD2_9GAMM</name>
<keyword evidence="8 10" id="KW-1133">Transmembrane helix</keyword>
<organism evidence="13 14">
    <name type="scientific">Arenicella chitinivorans</name>
    <dbReference type="NCBI Taxonomy" id="1329800"/>
    <lineage>
        <taxon>Bacteria</taxon>
        <taxon>Pseudomonadati</taxon>
        <taxon>Pseudomonadota</taxon>
        <taxon>Gammaproteobacteria</taxon>
        <taxon>Arenicellales</taxon>
        <taxon>Arenicellaceae</taxon>
        <taxon>Arenicella</taxon>
    </lineage>
</organism>
<dbReference type="SMART" id="SM00387">
    <property type="entry name" value="HATPase_c"/>
    <property type="match status" value="1"/>
</dbReference>
<dbReference type="Gene3D" id="6.10.340.10">
    <property type="match status" value="1"/>
</dbReference>
<comment type="caution">
    <text evidence="13">The sequence shown here is derived from an EMBL/GenBank/DDBJ whole genome shotgun (WGS) entry which is preliminary data.</text>
</comment>
<reference evidence="13" key="1">
    <citation type="journal article" date="2014" name="Int. J. Syst. Evol. Microbiol.">
        <title>Complete genome sequence of Corynebacterium casei LMG S-19264T (=DSM 44701T), isolated from a smear-ripened cheese.</title>
        <authorList>
            <consortium name="US DOE Joint Genome Institute (JGI-PGF)"/>
            <person name="Walter F."/>
            <person name="Albersmeier A."/>
            <person name="Kalinowski J."/>
            <person name="Ruckert C."/>
        </authorList>
    </citation>
    <scope>NUCLEOTIDE SEQUENCE</scope>
    <source>
        <strain evidence="13">KCTC 12711</strain>
    </source>
</reference>
<evidence type="ECO:0000256" key="1">
    <source>
        <dbReference type="ARBA" id="ARBA00000085"/>
    </source>
</evidence>
<dbReference type="AlphaFoldDB" id="A0A918RYD2"/>
<comment type="catalytic activity">
    <reaction evidence="1">
        <text>ATP + protein L-histidine = ADP + protein N-phospho-L-histidine.</text>
        <dbReference type="EC" id="2.7.13.3"/>
    </reaction>
</comment>
<keyword evidence="7 13" id="KW-0418">Kinase</keyword>
<dbReference type="EMBL" id="BMXA01000006">
    <property type="protein sequence ID" value="GHA17183.1"/>
    <property type="molecule type" value="Genomic_DNA"/>
</dbReference>
<dbReference type="InterPro" id="IPR003660">
    <property type="entry name" value="HAMP_dom"/>
</dbReference>
<dbReference type="InterPro" id="IPR036097">
    <property type="entry name" value="HisK_dim/P_sf"/>
</dbReference>
<dbReference type="EC" id="2.7.13.3" evidence="3"/>
<comment type="subcellular location">
    <subcellularLocation>
        <location evidence="2">Membrane</location>
    </subcellularLocation>
</comment>
<evidence type="ECO:0000256" key="2">
    <source>
        <dbReference type="ARBA" id="ARBA00004370"/>
    </source>
</evidence>
<dbReference type="Gene3D" id="1.10.287.130">
    <property type="match status" value="1"/>
</dbReference>
<evidence type="ECO:0000256" key="3">
    <source>
        <dbReference type="ARBA" id="ARBA00012438"/>
    </source>
</evidence>
<keyword evidence="6 10" id="KW-0812">Transmembrane</keyword>
<evidence type="ECO:0000256" key="7">
    <source>
        <dbReference type="ARBA" id="ARBA00022777"/>
    </source>
</evidence>
<dbReference type="PROSITE" id="PS50109">
    <property type="entry name" value="HIS_KIN"/>
    <property type="match status" value="1"/>
</dbReference>
<sequence length="735" mass="82690">MKIRTGFSIRTKLLLVGMLLLLIPWMSYQYVREMKTYLLTGQEQALSLTSRAVATVLHDRPELFNEESQIDPSNLDDNEIYAAPLPNYINLNGDLSDWGEAAKQAEQFLPTPGEQPIASDNVIEVKHTLGYRGNFIYALFEVLDDHVLLRPKKFLRVDAADHIRLTLQDPGSSPKRYTLIAREPGRMSIYLMDQAWQYPISGEPNYDLAAELSLTDDGYNVELRIPRFMLSSDTRISMMVVDVDDPESRTIAATVPTTPQSENDELSKLLVESPRITKILKGLDRAETRIWVFNKDKRVRTVVGNLVTEVNDPEIDKPSNETGLDYVWQMVRYYYSSALQTIFTYIIEQPSSELADRSIEERNDKILQDALSGSISSDRRPSLDKQSTILMSAHPIFLGDGILGAVVVEQSTNQVLRQQRETLENVISVTLLVLITVATALLIFASRLTVRIRRLRNATETAIDRDGRIVHQRLNAEAKSGDEIGDLSRSVSNMLGRLSQYTSYLRGLPDTLAHEVSNPLNVVNSSLHNLSEEIPESANSKYMERAKNGLNRIGMILRNLTEAANLEQAMQSETRETVDLIELIENYVDGYSFSNPEQRFEVLIHSRPIMVEIAPDYIAQALDKLVDNAIDFAAPDTAIVFKLRRLDNFAQIDIINQGSRLPEGMAERIFEPLVSLGRKDAQKISLGMGLYIVKLIASFHGGDVIARNLLSSDGVIFSLSLPIHDPQSQSYAYQN</sequence>
<dbReference type="SUPFAM" id="SSF47384">
    <property type="entry name" value="Homodimeric domain of signal transducing histidine kinase"/>
    <property type="match status" value="1"/>
</dbReference>
<dbReference type="Gene3D" id="2.60.40.1190">
    <property type="match status" value="1"/>
</dbReference>
<dbReference type="InterPro" id="IPR036890">
    <property type="entry name" value="HATPase_C_sf"/>
</dbReference>
<dbReference type="Gene3D" id="3.30.565.10">
    <property type="entry name" value="Histidine kinase-like ATPase, C-terminal domain"/>
    <property type="match status" value="1"/>
</dbReference>
<dbReference type="PROSITE" id="PS50885">
    <property type="entry name" value="HAMP"/>
    <property type="match status" value="1"/>
</dbReference>
<feature type="domain" description="Histidine kinase" evidence="11">
    <location>
        <begin position="511"/>
        <end position="725"/>
    </location>
</feature>
<evidence type="ECO:0000259" key="12">
    <source>
        <dbReference type="PROSITE" id="PS50885"/>
    </source>
</evidence>
<evidence type="ECO:0000256" key="8">
    <source>
        <dbReference type="ARBA" id="ARBA00022989"/>
    </source>
</evidence>
<accession>A0A918RYD2</accession>
<dbReference type="Proteomes" id="UP000614811">
    <property type="component" value="Unassembled WGS sequence"/>
</dbReference>
<gene>
    <name evidence="13" type="ORF">GCM10008090_28590</name>
</gene>
<dbReference type="InterPro" id="IPR050428">
    <property type="entry name" value="TCS_sensor_his_kinase"/>
</dbReference>
<dbReference type="GO" id="GO:0016020">
    <property type="term" value="C:membrane"/>
    <property type="evidence" value="ECO:0007669"/>
    <property type="project" value="UniProtKB-SubCell"/>
</dbReference>
<keyword evidence="10" id="KW-0472">Membrane</keyword>
<protein>
    <recommendedName>
        <fullName evidence="3">histidine kinase</fullName>
        <ecNumber evidence="3">2.7.13.3</ecNumber>
    </recommendedName>
</protein>
<evidence type="ECO:0000256" key="9">
    <source>
        <dbReference type="ARBA" id="ARBA00023012"/>
    </source>
</evidence>
<evidence type="ECO:0000259" key="11">
    <source>
        <dbReference type="PROSITE" id="PS50109"/>
    </source>
</evidence>
<reference evidence="13" key="2">
    <citation type="submission" date="2020-09" db="EMBL/GenBank/DDBJ databases">
        <authorList>
            <person name="Sun Q."/>
            <person name="Kim S."/>
        </authorList>
    </citation>
    <scope>NUCLEOTIDE SEQUENCE</scope>
    <source>
        <strain evidence="13">KCTC 12711</strain>
    </source>
</reference>
<dbReference type="Pfam" id="PF02518">
    <property type="entry name" value="HATPase_c"/>
    <property type="match status" value="1"/>
</dbReference>
<dbReference type="GO" id="GO:0000155">
    <property type="term" value="F:phosphorelay sensor kinase activity"/>
    <property type="evidence" value="ECO:0007669"/>
    <property type="project" value="InterPro"/>
</dbReference>
<dbReference type="CDD" id="cd06225">
    <property type="entry name" value="HAMP"/>
    <property type="match status" value="1"/>
</dbReference>
<dbReference type="PANTHER" id="PTHR45436">
    <property type="entry name" value="SENSOR HISTIDINE KINASE YKOH"/>
    <property type="match status" value="1"/>
</dbReference>
<keyword evidence="9" id="KW-0902">Two-component regulatory system</keyword>
<keyword evidence="14" id="KW-1185">Reference proteome</keyword>
<evidence type="ECO:0000256" key="10">
    <source>
        <dbReference type="SAM" id="Phobius"/>
    </source>
</evidence>
<evidence type="ECO:0000313" key="14">
    <source>
        <dbReference type="Proteomes" id="UP000614811"/>
    </source>
</evidence>
<dbReference type="PANTHER" id="PTHR45436:SF5">
    <property type="entry name" value="SENSOR HISTIDINE KINASE TRCS"/>
    <property type="match status" value="1"/>
</dbReference>
<proteinExistence type="predicted"/>
<dbReference type="SUPFAM" id="SSF55874">
    <property type="entry name" value="ATPase domain of HSP90 chaperone/DNA topoisomerase II/histidine kinase"/>
    <property type="match status" value="1"/>
</dbReference>
<evidence type="ECO:0000256" key="5">
    <source>
        <dbReference type="ARBA" id="ARBA00022679"/>
    </source>
</evidence>
<keyword evidence="5" id="KW-0808">Transferase</keyword>
<feature type="domain" description="HAMP" evidence="12">
    <location>
        <begin position="446"/>
        <end position="503"/>
    </location>
</feature>
<dbReference type="RefSeq" id="WP_189402387.1">
    <property type="nucleotide sequence ID" value="NZ_BMXA01000006.1"/>
</dbReference>
<dbReference type="SUPFAM" id="SSF49344">
    <property type="entry name" value="CBD9-like"/>
    <property type="match status" value="1"/>
</dbReference>